<dbReference type="Proteomes" id="UP000011058">
    <property type="component" value="Chromosome"/>
</dbReference>
<evidence type="ECO:0000256" key="1">
    <source>
        <dbReference type="ARBA" id="ARBA00022441"/>
    </source>
</evidence>
<dbReference type="OrthoDB" id="103335at2"/>
<evidence type="ECO:0000313" key="6">
    <source>
        <dbReference type="Proteomes" id="UP000011058"/>
    </source>
</evidence>
<proteinExistence type="predicted"/>
<dbReference type="SUPFAM" id="SSF117281">
    <property type="entry name" value="Kelch motif"/>
    <property type="match status" value="1"/>
</dbReference>
<protein>
    <recommendedName>
        <fullName evidence="7">Kelch repeat-containing protein</fullName>
    </recommendedName>
</protein>
<dbReference type="PATRIC" id="fig|1166018.3.peg.5233"/>
<dbReference type="PANTHER" id="PTHR45632">
    <property type="entry name" value="LD33804P"/>
    <property type="match status" value="1"/>
</dbReference>
<name>I0KBG2_9BACT</name>
<evidence type="ECO:0000256" key="4">
    <source>
        <dbReference type="SAM" id="SignalP"/>
    </source>
</evidence>
<sequence>MNRYYSSSVGLGLLLILGLSLQNCKKDDPATPTGPASGTTTPGTSTTATTKSTGPVLLTDPVVSNVGSFSARITAVINGNGGEAITGHKLFVVQTASQRLDNQYELGATSGPFPLTITQAVTGLAANTNYTVYFTATNKVAVVQRATTFTTTTIASTTTAPNGNAVTVKAPFPGQTRRLARIFTLANKLYVLGGWDQTQSAAADLTDLWQYDPATDKWSAKAALQVPNALRLDYTLPIMLIDGQAHALVTVQTGTTASTRTSFIYTYDPTTNKWTAKGQAPFVGSWRTVMSLNGKGYAVGGWRSAQHALIRREAGVAV</sequence>
<reference evidence="5 6" key="1">
    <citation type="journal article" date="2012" name="J. Bacteriol.">
        <title>Genome Sequence of Fibrella aestuarina BUZ 2T, a Filamentous Marine Bacterium.</title>
        <authorList>
            <person name="Filippini M."/>
            <person name="Qi W."/>
            <person name="Blom J."/>
            <person name="Goesmann A."/>
            <person name="Smits T.H."/>
            <person name="Bagheri H.C."/>
        </authorList>
    </citation>
    <scope>NUCLEOTIDE SEQUENCE [LARGE SCALE GENOMIC DNA]</scope>
    <source>
        <strain evidence="6">BUZ 2T</strain>
    </source>
</reference>
<dbReference type="KEGG" id="fae:FAES_3458"/>
<feature type="chain" id="PRO_5003630051" description="Kelch repeat-containing protein" evidence="4">
    <location>
        <begin position="26"/>
        <end position="318"/>
    </location>
</feature>
<keyword evidence="1" id="KW-0880">Kelch repeat</keyword>
<dbReference type="InterPro" id="IPR015915">
    <property type="entry name" value="Kelch-typ_b-propeller"/>
</dbReference>
<keyword evidence="4" id="KW-0732">Signal</keyword>
<feature type="compositionally biased region" description="Low complexity" evidence="3">
    <location>
        <begin position="30"/>
        <end position="54"/>
    </location>
</feature>
<dbReference type="AlphaFoldDB" id="I0KBG2"/>
<evidence type="ECO:0008006" key="7">
    <source>
        <dbReference type="Google" id="ProtNLM"/>
    </source>
</evidence>
<organism evidence="5 6">
    <name type="scientific">Fibrella aestuarina BUZ 2</name>
    <dbReference type="NCBI Taxonomy" id="1166018"/>
    <lineage>
        <taxon>Bacteria</taxon>
        <taxon>Pseudomonadati</taxon>
        <taxon>Bacteroidota</taxon>
        <taxon>Cytophagia</taxon>
        <taxon>Cytophagales</taxon>
        <taxon>Spirosomataceae</taxon>
        <taxon>Fibrella</taxon>
    </lineage>
</organism>
<keyword evidence="6" id="KW-1185">Reference proteome</keyword>
<accession>I0KBG2</accession>
<evidence type="ECO:0000256" key="3">
    <source>
        <dbReference type="SAM" id="MobiDB-lite"/>
    </source>
</evidence>
<dbReference type="InterPro" id="IPR006652">
    <property type="entry name" value="Kelch_1"/>
</dbReference>
<evidence type="ECO:0000256" key="2">
    <source>
        <dbReference type="ARBA" id="ARBA00022737"/>
    </source>
</evidence>
<feature type="region of interest" description="Disordered" evidence="3">
    <location>
        <begin position="27"/>
        <end position="54"/>
    </location>
</feature>
<dbReference type="PANTHER" id="PTHR45632:SF3">
    <property type="entry name" value="KELCH-LIKE PROTEIN 32"/>
    <property type="match status" value="1"/>
</dbReference>
<dbReference type="Pfam" id="PF01344">
    <property type="entry name" value="Kelch_1"/>
    <property type="match status" value="1"/>
</dbReference>
<dbReference type="Gene3D" id="2.120.10.80">
    <property type="entry name" value="Kelch-type beta propeller"/>
    <property type="match status" value="1"/>
</dbReference>
<dbReference type="EMBL" id="HE796683">
    <property type="protein sequence ID" value="CCH01465.1"/>
    <property type="molecule type" value="Genomic_DNA"/>
</dbReference>
<dbReference type="HOGENOM" id="CLU_873597_0_0_10"/>
<dbReference type="eggNOG" id="COG3055">
    <property type="taxonomic scope" value="Bacteria"/>
</dbReference>
<gene>
    <name evidence="5" type="ORF">FAES_3458</name>
</gene>
<keyword evidence="2" id="KW-0677">Repeat</keyword>
<dbReference type="RefSeq" id="WP_015332564.1">
    <property type="nucleotide sequence ID" value="NC_020054.1"/>
</dbReference>
<feature type="signal peptide" evidence="4">
    <location>
        <begin position="1"/>
        <end position="25"/>
    </location>
</feature>
<evidence type="ECO:0000313" key="5">
    <source>
        <dbReference type="EMBL" id="CCH01465.1"/>
    </source>
</evidence>
<dbReference type="STRING" id="1166018.FAES_3458"/>